<dbReference type="PANTHER" id="PTHR47592:SF27">
    <property type="entry name" value="OS08G0421700 PROTEIN"/>
    <property type="match status" value="1"/>
</dbReference>
<dbReference type="PANTHER" id="PTHR47592">
    <property type="entry name" value="PBF68 PROTEIN"/>
    <property type="match status" value="1"/>
</dbReference>
<keyword evidence="2" id="KW-1185">Reference proteome</keyword>
<gene>
    <name evidence="1" type="ORF">FPE_LOCUS16908</name>
</gene>
<accession>A0AAD1ZGI1</accession>
<reference evidence="1" key="1">
    <citation type="submission" date="2023-05" db="EMBL/GenBank/DDBJ databases">
        <authorList>
            <person name="Huff M."/>
        </authorList>
    </citation>
    <scope>NUCLEOTIDE SEQUENCE</scope>
</reference>
<dbReference type="Pfam" id="PF14223">
    <property type="entry name" value="Retrotran_gag_2"/>
    <property type="match status" value="1"/>
</dbReference>
<organism evidence="1 2">
    <name type="scientific">Fraxinus pennsylvanica</name>
    <dbReference type="NCBI Taxonomy" id="56036"/>
    <lineage>
        <taxon>Eukaryota</taxon>
        <taxon>Viridiplantae</taxon>
        <taxon>Streptophyta</taxon>
        <taxon>Embryophyta</taxon>
        <taxon>Tracheophyta</taxon>
        <taxon>Spermatophyta</taxon>
        <taxon>Magnoliopsida</taxon>
        <taxon>eudicotyledons</taxon>
        <taxon>Gunneridae</taxon>
        <taxon>Pentapetalae</taxon>
        <taxon>asterids</taxon>
        <taxon>lamiids</taxon>
        <taxon>Lamiales</taxon>
        <taxon>Oleaceae</taxon>
        <taxon>Oleeae</taxon>
        <taxon>Fraxinus</taxon>
    </lineage>
</organism>
<proteinExistence type="predicted"/>
<dbReference type="AlphaFoldDB" id="A0AAD1ZGI1"/>
<dbReference type="EMBL" id="OU503045">
    <property type="protein sequence ID" value="CAI9769382.1"/>
    <property type="molecule type" value="Genomic_DNA"/>
</dbReference>
<dbReference type="Proteomes" id="UP000834106">
    <property type="component" value="Chromosome 10"/>
</dbReference>
<name>A0AAD1ZGI1_9LAMI</name>
<protein>
    <submittedName>
        <fullName evidence="1">Uncharacterized protein</fullName>
    </submittedName>
</protein>
<evidence type="ECO:0000313" key="1">
    <source>
        <dbReference type="EMBL" id="CAI9769382.1"/>
    </source>
</evidence>
<sequence>MNQIVTQPTGHAVTIPVNHGEKSDKFIGLNFKRWQQKMLFYLTTLNLARFLTESALKLKEGEEDVQAVSSLDAWKHSNFLYRNYIMNSLVESLYNLYNTLKTVKELESLDRKNKIGDVGTKKFIVGQFLDYKMVDSKTVISQVQELQVILDKIHAKWMILSETFQVAVIIEKLSPT</sequence>
<evidence type="ECO:0000313" key="2">
    <source>
        <dbReference type="Proteomes" id="UP000834106"/>
    </source>
</evidence>